<feature type="transmembrane region" description="Helical" evidence="1">
    <location>
        <begin position="195"/>
        <end position="218"/>
    </location>
</feature>
<dbReference type="InterPro" id="IPR032307">
    <property type="entry name" value="PepSY_TM-like_2"/>
</dbReference>
<keyword evidence="1" id="KW-0472">Membrane</keyword>
<feature type="transmembrane region" description="Helical" evidence="1">
    <location>
        <begin position="225"/>
        <end position="243"/>
    </location>
</feature>
<evidence type="ECO:0000313" key="3">
    <source>
        <dbReference type="Proteomes" id="UP000826462"/>
    </source>
</evidence>
<dbReference type="EMBL" id="CP080095">
    <property type="protein sequence ID" value="QYD69798.1"/>
    <property type="molecule type" value="Genomic_DNA"/>
</dbReference>
<evidence type="ECO:0000256" key="1">
    <source>
        <dbReference type="SAM" id="Phobius"/>
    </source>
</evidence>
<accession>A0ABX8ULA5</accession>
<sequence length="244" mass="25866">MNTTDTLDSGAADFAPLAPHASATVAGASGTSGVDAQQKRPRRITFIRWLRKIHGWIGLWGAALGLLFGTTGFFLNHRAGPLRISTGAPQVSELQVPLPQPAPESPRELAAWLKGELKLAGKPGRVQKEPAHAVAWGDRSAVQPEHWQLTFASPQQMTSADYWVGSGYVTVKRTGNTFLATLTNLHKGVGLSVGWVLLIDTLAGSIILLSLTGVLLWTQLNTRRTIGAVLVIGSIVAAVSVGLA</sequence>
<keyword evidence="3" id="KW-1185">Reference proteome</keyword>
<keyword evidence="1" id="KW-1133">Transmembrane helix</keyword>
<evidence type="ECO:0000313" key="2">
    <source>
        <dbReference type="EMBL" id="QYD69798.1"/>
    </source>
</evidence>
<keyword evidence="1" id="KW-0812">Transmembrane</keyword>
<protein>
    <submittedName>
        <fullName evidence="2">PepSY-associated TM helix domain-containing protein</fullName>
    </submittedName>
</protein>
<organism evidence="2 3">
    <name type="scientific">Paraburkholderia edwinii</name>
    <dbReference type="NCBI Taxonomy" id="2861782"/>
    <lineage>
        <taxon>Bacteria</taxon>
        <taxon>Pseudomonadati</taxon>
        <taxon>Pseudomonadota</taxon>
        <taxon>Betaproteobacteria</taxon>
        <taxon>Burkholderiales</taxon>
        <taxon>Burkholderiaceae</taxon>
        <taxon>Paraburkholderia</taxon>
    </lineage>
</organism>
<dbReference type="Pfam" id="PF16357">
    <property type="entry name" value="PepSY_TM_like_2"/>
    <property type="match status" value="1"/>
</dbReference>
<dbReference type="Proteomes" id="UP000826462">
    <property type="component" value="Chromosome 1"/>
</dbReference>
<dbReference type="RefSeq" id="WP_219799135.1">
    <property type="nucleotide sequence ID" value="NZ_CP080095.1"/>
</dbReference>
<proteinExistence type="predicted"/>
<dbReference type="PANTHER" id="PTHR40115">
    <property type="entry name" value="INNER MEMBRANE PROTEIN WITH PEPSY TM HELIX"/>
    <property type="match status" value="1"/>
</dbReference>
<gene>
    <name evidence="2" type="ORF">KZJ38_05445</name>
</gene>
<reference evidence="2 3" key="1">
    <citation type="submission" date="2021-07" db="EMBL/GenBank/DDBJ databases">
        <title>Paraburkholderia edwinii protects Aspergillus sp. from phenazines by acting as a toxin sponge.</title>
        <authorList>
            <person name="Dahlstrom K.M."/>
            <person name="Newman D.K."/>
        </authorList>
    </citation>
    <scope>NUCLEOTIDE SEQUENCE [LARGE SCALE GENOMIC DNA]</scope>
    <source>
        <strain evidence="2 3">Pe01</strain>
    </source>
</reference>
<name>A0ABX8ULA5_9BURK</name>
<feature type="transmembrane region" description="Helical" evidence="1">
    <location>
        <begin position="53"/>
        <end position="75"/>
    </location>
</feature>
<dbReference type="PANTHER" id="PTHR40115:SF1">
    <property type="entry name" value="INNER MEMBRANE PROTEIN WITH PEPSY TM HELIX"/>
    <property type="match status" value="1"/>
</dbReference>